<comment type="caution">
    <text evidence="5">The sequence shown here is derived from an EMBL/GenBank/DDBJ whole genome shotgun (WGS) entry which is preliminary data.</text>
</comment>
<dbReference type="SMART" id="SM00248">
    <property type="entry name" value="ANK"/>
    <property type="match status" value="4"/>
</dbReference>
<keyword evidence="2 3" id="KW-0040">ANK repeat</keyword>
<dbReference type="GO" id="GO:0010468">
    <property type="term" value="P:regulation of gene expression"/>
    <property type="evidence" value="ECO:0007669"/>
    <property type="project" value="TreeGrafter"/>
</dbReference>
<dbReference type="InterPro" id="IPR036770">
    <property type="entry name" value="Ankyrin_rpt-contain_sf"/>
</dbReference>
<evidence type="ECO:0000313" key="6">
    <source>
        <dbReference type="Proteomes" id="UP000288216"/>
    </source>
</evidence>
<proteinExistence type="predicted"/>
<feature type="repeat" description="ANK" evidence="3">
    <location>
        <begin position="408"/>
        <end position="440"/>
    </location>
</feature>
<reference evidence="5 6" key="1">
    <citation type="journal article" date="2018" name="Nat. Ecol. Evol.">
        <title>Shark genomes provide insights into elasmobranch evolution and the origin of vertebrates.</title>
        <authorList>
            <person name="Hara Y"/>
            <person name="Yamaguchi K"/>
            <person name="Onimaru K"/>
            <person name="Kadota M"/>
            <person name="Koyanagi M"/>
            <person name="Keeley SD"/>
            <person name="Tatsumi K"/>
            <person name="Tanaka K"/>
            <person name="Motone F"/>
            <person name="Kageyama Y"/>
            <person name="Nozu R"/>
            <person name="Adachi N"/>
            <person name="Nishimura O"/>
            <person name="Nakagawa R"/>
            <person name="Tanegashima C"/>
            <person name="Kiyatake I"/>
            <person name="Matsumoto R"/>
            <person name="Murakumo K"/>
            <person name="Nishida K"/>
            <person name="Terakita A"/>
            <person name="Kuratani S"/>
            <person name="Sato K"/>
            <person name="Hyodo S Kuraku.S."/>
        </authorList>
    </citation>
    <scope>NUCLEOTIDE SEQUENCE [LARGE SCALE GENOMIC DNA]</scope>
</reference>
<dbReference type="OrthoDB" id="10252328at2759"/>
<dbReference type="PANTHER" id="PTHR24124:SF8">
    <property type="entry name" value="OCA DOMAIN-CONTAINING PROTEIN"/>
    <property type="match status" value="1"/>
</dbReference>
<evidence type="ECO:0000313" key="5">
    <source>
        <dbReference type="EMBL" id="GCB73758.1"/>
    </source>
</evidence>
<dbReference type="AlphaFoldDB" id="A0A401PKY2"/>
<dbReference type="Pfam" id="PF12796">
    <property type="entry name" value="Ank_2"/>
    <property type="match status" value="1"/>
</dbReference>
<dbReference type="InterPro" id="IPR002110">
    <property type="entry name" value="Ankyrin_rpt"/>
</dbReference>
<dbReference type="PROSITE" id="PS50297">
    <property type="entry name" value="ANK_REP_REGION"/>
    <property type="match status" value="1"/>
</dbReference>
<dbReference type="GO" id="GO:0005634">
    <property type="term" value="C:nucleus"/>
    <property type="evidence" value="ECO:0007669"/>
    <property type="project" value="TreeGrafter"/>
</dbReference>
<feature type="repeat" description="ANK" evidence="3">
    <location>
        <begin position="441"/>
        <end position="476"/>
    </location>
</feature>
<dbReference type="PANTHER" id="PTHR24124">
    <property type="entry name" value="ANKYRIN REPEAT FAMILY A"/>
    <property type="match status" value="1"/>
</dbReference>
<dbReference type="Proteomes" id="UP000288216">
    <property type="component" value="Unassembled WGS sequence"/>
</dbReference>
<gene>
    <name evidence="5" type="ORF">scyTo_0002839</name>
</gene>
<dbReference type="SUPFAM" id="SSF48403">
    <property type="entry name" value="Ankyrin repeat"/>
    <property type="match status" value="1"/>
</dbReference>
<evidence type="ECO:0000256" key="3">
    <source>
        <dbReference type="PROSITE-ProRule" id="PRU00023"/>
    </source>
</evidence>
<organism evidence="5 6">
    <name type="scientific">Scyliorhinus torazame</name>
    <name type="common">Cloudy catshark</name>
    <name type="synonym">Catulus torazame</name>
    <dbReference type="NCBI Taxonomy" id="75743"/>
    <lineage>
        <taxon>Eukaryota</taxon>
        <taxon>Metazoa</taxon>
        <taxon>Chordata</taxon>
        <taxon>Craniata</taxon>
        <taxon>Vertebrata</taxon>
        <taxon>Chondrichthyes</taxon>
        <taxon>Elasmobranchii</taxon>
        <taxon>Galeomorphii</taxon>
        <taxon>Galeoidea</taxon>
        <taxon>Carcharhiniformes</taxon>
        <taxon>Scyliorhinidae</taxon>
        <taxon>Scyliorhinus</taxon>
    </lineage>
</organism>
<sequence length="551" mass="61655">MCVKQGDLNNEMLASPVTEQLKAEVREGEVLIFSKVKGNAIVQLLVELLDTTHQPEAVHEGINPFPEPNSSWKRTLLEIQERERKREREAQELEKEGKRAREGERERGEFQLRKLEMKSVAQRERELDAAWKSNNLRRRVVRETVHGHPYTTKRNIQKKTSTFPPRNFEELFEDLVEVLETDLKQGPSQTVPSISEIDFQVGYCTGCPVSFPASNTGNQELQTHQGNLHHLSSHFSKGDSTFPDLVSINPKPPSHLEPVALNFSPGQLTVFTDEHCGNTSDEECQPCYAQNVTGQSLPCSPSTEADWFSQAELNAIQNGKAPHIESKHLPDTSQQQHSPNDSALSFFQFQLRYVEDYLCTVSMQEILSVDKNGNTMLHNAVIQGKRALAYSLACRTANVGRIDAKDSRGRTALHLAAERNQHLMVSDLISLGAQINGRDYLGKTPVHLCAESGFLRVLHVIEKTLKNGTNVHIDADLNGQSAIDYAEEVNDTEVLNFLSGYFDRMKAAHHEEFIPSGVLDVMDQNAELKELVSGGQLLPCDIFLQTSVGAQ</sequence>
<accession>A0A401PKY2</accession>
<dbReference type="STRING" id="75743.A0A401PKY2"/>
<evidence type="ECO:0000256" key="2">
    <source>
        <dbReference type="ARBA" id="ARBA00023043"/>
    </source>
</evidence>
<protein>
    <submittedName>
        <fullName evidence="5">Uncharacterized protein</fullName>
    </submittedName>
</protein>
<dbReference type="Gene3D" id="1.25.40.20">
    <property type="entry name" value="Ankyrin repeat-containing domain"/>
    <property type="match status" value="1"/>
</dbReference>
<evidence type="ECO:0000256" key="1">
    <source>
        <dbReference type="ARBA" id="ARBA00022737"/>
    </source>
</evidence>
<dbReference type="OMA" id="GNTMLHN"/>
<dbReference type="PROSITE" id="PS50088">
    <property type="entry name" value="ANK_REPEAT"/>
    <property type="match status" value="2"/>
</dbReference>
<dbReference type="EMBL" id="BFAA01000730">
    <property type="protein sequence ID" value="GCB73758.1"/>
    <property type="molecule type" value="Genomic_DNA"/>
</dbReference>
<name>A0A401PKY2_SCYTO</name>
<keyword evidence="1" id="KW-0677">Repeat</keyword>
<feature type="region of interest" description="Disordered" evidence="4">
    <location>
        <begin position="86"/>
        <end position="107"/>
    </location>
</feature>
<keyword evidence="6" id="KW-1185">Reference proteome</keyword>
<evidence type="ECO:0000256" key="4">
    <source>
        <dbReference type="SAM" id="MobiDB-lite"/>
    </source>
</evidence>